<evidence type="ECO:0000256" key="3">
    <source>
        <dbReference type="ARBA" id="ARBA00007630"/>
    </source>
</evidence>
<evidence type="ECO:0000313" key="16">
    <source>
        <dbReference type="EMBL" id="SVC51163.1"/>
    </source>
</evidence>
<dbReference type="PANTHER" id="PTHR46417:SF1">
    <property type="entry name" value="TRNA (GUANINE-N(1)-)-METHYLTRANSFERASE"/>
    <property type="match status" value="1"/>
</dbReference>
<dbReference type="InterPro" id="IPR023148">
    <property type="entry name" value="tRNA_m1G_MeTrfase_C_sf"/>
</dbReference>
<comment type="subunit">
    <text evidence="4">Homodimer.</text>
</comment>
<keyword evidence="7" id="KW-0963">Cytoplasm</keyword>
<dbReference type="InterPro" id="IPR029028">
    <property type="entry name" value="Alpha/beta_knot_MTases"/>
</dbReference>
<dbReference type="HAMAP" id="MF_00605">
    <property type="entry name" value="TrmD"/>
    <property type="match status" value="1"/>
</dbReference>
<keyword evidence="8" id="KW-0489">Methyltransferase</keyword>
<keyword evidence="10" id="KW-0949">S-adenosyl-L-methionine</keyword>
<evidence type="ECO:0000256" key="13">
    <source>
        <dbReference type="ARBA" id="ARBA00033392"/>
    </source>
</evidence>
<sequence length="178" mass="19986">SHSDEERSTIPIIMTSPQGEILTQAIAQELSLVPEIMIICGHYAGVDERVRRHLVNREISIGDYVLTGGEIPAMVLIDSVTRLIPGVVGSHENIEEDSITSGLLQHPLYTRPAEFRGMAAPDILRSGHHAEILKWRRRESLRHTLDRRPDLLETAELDKTDLTYLSTLGYTRPETSNQ</sequence>
<dbReference type="SUPFAM" id="SSF75217">
    <property type="entry name" value="alpha/beta knot"/>
    <property type="match status" value="1"/>
</dbReference>
<keyword evidence="9" id="KW-0808">Transferase</keyword>
<organism evidence="16">
    <name type="scientific">marine metagenome</name>
    <dbReference type="NCBI Taxonomy" id="408172"/>
    <lineage>
        <taxon>unclassified sequences</taxon>
        <taxon>metagenomes</taxon>
        <taxon>ecological metagenomes</taxon>
    </lineage>
</organism>
<evidence type="ECO:0000256" key="7">
    <source>
        <dbReference type="ARBA" id="ARBA00022490"/>
    </source>
</evidence>
<dbReference type="GO" id="GO:0052906">
    <property type="term" value="F:tRNA (guanine(37)-N1)-methyltransferase activity"/>
    <property type="evidence" value="ECO:0007669"/>
    <property type="project" value="UniProtKB-EC"/>
</dbReference>
<dbReference type="Gene3D" id="3.40.1280.10">
    <property type="match status" value="1"/>
</dbReference>
<dbReference type="AlphaFoldDB" id="A0A382MQ92"/>
<dbReference type="EC" id="2.1.1.228" evidence="5"/>
<gene>
    <name evidence="16" type="ORF">METZ01_LOCUS304017</name>
</gene>
<comment type="similarity">
    <text evidence="3">Belongs to the RNA methyltransferase TrmD family.</text>
</comment>
<dbReference type="GO" id="GO:0005829">
    <property type="term" value="C:cytosol"/>
    <property type="evidence" value="ECO:0007669"/>
    <property type="project" value="TreeGrafter"/>
</dbReference>
<feature type="domain" description="tRNA methyltransferase TRMD/TRM10-type" evidence="15">
    <location>
        <begin position="11"/>
        <end position="153"/>
    </location>
</feature>
<evidence type="ECO:0000259" key="15">
    <source>
        <dbReference type="Pfam" id="PF01746"/>
    </source>
</evidence>
<dbReference type="FunFam" id="1.10.1270.20:FF:000001">
    <property type="entry name" value="tRNA (guanine-N(1)-)-methyltransferase"/>
    <property type="match status" value="1"/>
</dbReference>
<comment type="subcellular location">
    <subcellularLocation>
        <location evidence="2">Cytoplasm</location>
    </subcellularLocation>
</comment>
<keyword evidence="11" id="KW-0819">tRNA processing</keyword>
<reference evidence="16" key="1">
    <citation type="submission" date="2018-05" db="EMBL/GenBank/DDBJ databases">
        <authorList>
            <person name="Lanie J.A."/>
            <person name="Ng W.-L."/>
            <person name="Kazmierczak K.M."/>
            <person name="Andrzejewski T.M."/>
            <person name="Davidsen T.M."/>
            <person name="Wayne K.J."/>
            <person name="Tettelin H."/>
            <person name="Glass J.I."/>
            <person name="Rusch D."/>
            <person name="Podicherti R."/>
            <person name="Tsui H.-C.T."/>
            <person name="Winkler M.E."/>
        </authorList>
    </citation>
    <scope>NUCLEOTIDE SEQUENCE</scope>
</reference>
<dbReference type="EMBL" id="UINC01095236">
    <property type="protein sequence ID" value="SVC51163.1"/>
    <property type="molecule type" value="Genomic_DNA"/>
</dbReference>
<evidence type="ECO:0000256" key="2">
    <source>
        <dbReference type="ARBA" id="ARBA00004496"/>
    </source>
</evidence>
<dbReference type="PANTHER" id="PTHR46417">
    <property type="entry name" value="TRNA (GUANINE-N(1)-)-METHYLTRANSFERASE"/>
    <property type="match status" value="1"/>
</dbReference>
<evidence type="ECO:0000256" key="1">
    <source>
        <dbReference type="ARBA" id="ARBA00002634"/>
    </source>
</evidence>
<evidence type="ECO:0000256" key="14">
    <source>
        <dbReference type="ARBA" id="ARBA00047783"/>
    </source>
</evidence>
<evidence type="ECO:0000256" key="9">
    <source>
        <dbReference type="ARBA" id="ARBA00022679"/>
    </source>
</evidence>
<dbReference type="Gene3D" id="1.10.1270.20">
    <property type="entry name" value="tRNA(m1g37)methyltransferase, domain 2"/>
    <property type="match status" value="1"/>
</dbReference>
<evidence type="ECO:0000256" key="10">
    <source>
        <dbReference type="ARBA" id="ARBA00022691"/>
    </source>
</evidence>
<dbReference type="InterPro" id="IPR002649">
    <property type="entry name" value="tRNA_m1G_MeTrfase_TrmD"/>
</dbReference>
<evidence type="ECO:0000256" key="5">
    <source>
        <dbReference type="ARBA" id="ARBA00012807"/>
    </source>
</evidence>
<evidence type="ECO:0000256" key="6">
    <source>
        <dbReference type="ARBA" id="ARBA00014679"/>
    </source>
</evidence>
<dbReference type="InterPro" id="IPR029026">
    <property type="entry name" value="tRNA_m1G_MTases_N"/>
</dbReference>
<evidence type="ECO:0000256" key="12">
    <source>
        <dbReference type="ARBA" id="ARBA00029736"/>
    </source>
</evidence>
<name>A0A382MQ92_9ZZZZ</name>
<evidence type="ECO:0000256" key="11">
    <source>
        <dbReference type="ARBA" id="ARBA00022694"/>
    </source>
</evidence>
<comment type="function">
    <text evidence="1">Specifically methylates guanosine-37 in various tRNAs.</text>
</comment>
<dbReference type="GO" id="GO:0002939">
    <property type="term" value="P:tRNA N1-guanine methylation"/>
    <property type="evidence" value="ECO:0007669"/>
    <property type="project" value="TreeGrafter"/>
</dbReference>
<dbReference type="Pfam" id="PF01746">
    <property type="entry name" value="tRNA_m1G_MT"/>
    <property type="match status" value="1"/>
</dbReference>
<dbReference type="InterPro" id="IPR016009">
    <property type="entry name" value="tRNA_MeTrfase_TRMD/TRM10"/>
</dbReference>
<feature type="non-terminal residue" evidence="16">
    <location>
        <position position="1"/>
    </location>
</feature>
<proteinExistence type="inferred from homology"/>
<evidence type="ECO:0000256" key="8">
    <source>
        <dbReference type="ARBA" id="ARBA00022603"/>
    </source>
</evidence>
<comment type="catalytic activity">
    <reaction evidence="14">
        <text>guanosine(37) in tRNA + S-adenosyl-L-methionine = N(1)-methylguanosine(37) in tRNA + S-adenosyl-L-homocysteine + H(+)</text>
        <dbReference type="Rhea" id="RHEA:36899"/>
        <dbReference type="Rhea" id="RHEA-COMP:10145"/>
        <dbReference type="Rhea" id="RHEA-COMP:10147"/>
        <dbReference type="ChEBI" id="CHEBI:15378"/>
        <dbReference type="ChEBI" id="CHEBI:57856"/>
        <dbReference type="ChEBI" id="CHEBI:59789"/>
        <dbReference type="ChEBI" id="CHEBI:73542"/>
        <dbReference type="ChEBI" id="CHEBI:74269"/>
        <dbReference type="EC" id="2.1.1.228"/>
    </reaction>
</comment>
<protein>
    <recommendedName>
        <fullName evidence="6">tRNA (guanine-N(1)-)-methyltransferase</fullName>
        <ecNumber evidence="5">2.1.1.228</ecNumber>
    </recommendedName>
    <alternativeName>
        <fullName evidence="12">M1G-methyltransferase</fullName>
    </alternativeName>
    <alternativeName>
        <fullName evidence="13">tRNA [GM37] methyltransferase</fullName>
    </alternativeName>
</protein>
<accession>A0A382MQ92</accession>
<evidence type="ECO:0000256" key="4">
    <source>
        <dbReference type="ARBA" id="ARBA00011738"/>
    </source>
</evidence>